<evidence type="ECO:0000256" key="2">
    <source>
        <dbReference type="ARBA" id="ARBA00023155"/>
    </source>
</evidence>
<dbReference type="InterPro" id="IPR050224">
    <property type="entry name" value="TALE_homeobox"/>
</dbReference>
<keyword evidence="4" id="KW-0539">Nucleus</keyword>
<evidence type="ECO:0000256" key="1">
    <source>
        <dbReference type="ARBA" id="ARBA00023125"/>
    </source>
</evidence>
<dbReference type="Gene3D" id="1.10.10.60">
    <property type="entry name" value="Homeodomain-like"/>
    <property type="match status" value="1"/>
</dbReference>
<dbReference type="Proteomes" id="UP000634136">
    <property type="component" value="Unassembled WGS sequence"/>
</dbReference>
<protein>
    <submittedName>
        <fullName evidence="6">BEL1-like homeodomain protein 8</fullName>
    </submittedName>
</protein>
<proteinExistence type="predicted"/>
<dbReference type="PANTHER" id="PTHR11850">
    <property type="entry name" value="HOMEOBOX PROTEIN TRANSCRIPTION FACTORS"/>
    <property type="match status" value="1"/>
</dbReference>
<name>A0A834TJJ4_9FABA</name>
<dbReference type="InterPro" id="IPR006563">
    <property type="entry name" value="POX_dom"/>
</dbReference>
<sequence length="117" mass="13168">MVVSSFESVAGLSSATPYISMALRSITKHFRCLKNAILDQIKHIGEMLGEDLSGSTSGTSCSKLDTDMARLRYIDQSFQKNKTGFLEPQQVWRPQRGLPERAVAILKAWLFEHFLHP</sequence>
<dbReference type="OrthoDB" id="10056939at2759"/>
<reference evidence="6" key="1">
    <citation type="submission" date="2020-09" db="EMBL/GenBank/DDBJ databases">
        <title>Genome-Enabled Discovery of Anthraquinone Biosynthesis in Senna tora.</title>
        <authorList>
            <person name="Kang S.-H."/>
            <person name="Pandey R.P."/>
            <person name="Lee C.-M."/>
            <person name="Sim J.-S."/>
            <person name="Jeong J.-T."/>
            <person name="Choi B.-S."/>
            <person name="Jung M."/>
            <person name="Ginzburg D."/>
            <person name="Zhao K."/>
            <person name="Won S.Y."/>
            <person name="Oh T.-J."/>
            <person name="Yu Y."/>
            <person name="Kim N.-H."/>
            <person name="Lee O.R."/>
            <person name="Lee T.-H."/>
            <person name="Bashyal P."/>
            <person name="Kim T.-S."/>
            <person name="Lee W.-H."/>
            <person name="Kawkins C."/>
            <person name="Kim C.-K."/>
            <person name="Kim J.S."/>
            <person name="Ahn B.O."/>
            <person name="Rhee S.Y."/>
            <person name="Sohng J.K."/>
        </authorList>
    </citation>
    <scope>NUCLEOTIDE SEQUENCE</scope>
    <source>
        <tissue evidence="6">Leaf</tissue>
    </source>
</reference>
<keyword evidence="7" id="KW-1185">Reference proteome</keyword>
<organism evidence="6 7">
    <name type="scientific">Senna tora</name>
    <dbReference type="NCBI Taxonomy" id="362788"/>
    <lineage>
        <taxon>Eukaryota</taxon>
        <taxon>Viridiplantae</taxon>
        <taxon>Streptophyta</taxon>
        <taxon>Embryophyta</taxon>
        <taxon>Tracheophyta</taxon>
        <taxon>Spermatophyta</taxon>
        <taxon>Magnoliopsida</taxon>
        <taxon>eudicotyledons</taxon>
        <taxon>Gunneridae</taxon>
        <taxon>Pentapetalae</taxon>
        <taxon>rosids</taxon>
        <taxon>fabids</taxon>
        <taxon>Fabales</taxon>
        <taxon>Fabaceae</taxon>
        <taxon>Caesalpinioideae</taxon>
        <taxon>Cassia clade</taxon>
        <taxon>Senna</taxon>
    </lineage>
</organism>
<dbReference type="EMBL" id="JAAIUW010000007">
    <property type="protein sequence ID" value="KAF7823377.1"/>
    <property type="molecule type" value="Genomic_DNA"/>
</dbReference>
<evidence type="ECO:0000313" key="6">
    <source>
        <dbReference type="EMBL" id="KAF7823377.1"/>
    </source>
</evidence>
<gene>
    <name evidence="6" type="ORF">G2W53_021521</name>
</gene>
<feature type="domain" description="POX" evidence="5">
    <location>
        <begin position="1"/>
        <end position="37"/>
    </location>
</feature>
<keyword evidence="1 6" id="KW-0238">DNA-binding</keyword>
<keyword evidence="2 6" id="KW-0371">Homeobox</keyword>
<comment type="caution">
    <text evidence="6">The sequence shown here is derived from an EMBL/GenBank/DDBJ whole genome shotgun (WGS) entry which is preliminary data.</text>
</comment>
<evidence type="ECO:0000256" key="3">
    <source>
        <dbReference type="ARBA" id="ARBA00023163"/>
    </source>
</evidence>
<keyword evidence="3" id="KW-0804">Transcription</keyword>
<evidence type="ECO:0000313" key="7">
    <source>
        <dbReference type="Proteomes" id="UP000634136"/>
    </source>
</evidence>
<evidence type="ECO:0000256" key="4">
    <source>
        <dbReference type="ARBA" id="ARBA00023242"/>
    </source>
</evidence>
<dbReference type="GO" id="GO:0003677">
    <property type="term" value="F:DNA binding"/>
    <property type="evidence" value="ECO:0007669"/>
    <property type="project" value="UniProtKB-KW"/>
</dbReference>
<accession>A0A834TJJ4</accession>
<evidence type="ECO:0000259" key="5">
    <source>
        <dbReference type="Pfam" id="PF07526"/>
    </source>
</evidence>
<dbReference type="AlphaFoldDB" id="A0A834TJJ4"/>
<dbReference type="Pfam" id="PF07526">
    <property type="entry name" value="POX"/>
    <property type="match status" value="1"/>
</dbReference>